<protein>
    <submittedName>
        <fullName evidence="1">Uncharacterized protein</fullName>
    </submittedName>
</protein>
<evidence type="ECO:0000313" key="2">
    <source>
        <dbReference type="Proteomes" id="UP001352852"/>
    </source>
</evidence>
<keyword evidence="2" id="KW-1185">Reference proteome</keyword>
<comment type="caution">
    <text evidence="1">The sequence shown here is derived from an EMBL/GenBank/DDBJ whole genome shotgun (WGS) entry which is preliminary data.</text>
</comment>
<dbReference type="Proteomes" id="UP001352852">
    <property type="component" value="Unassembled WGS sequence"/>
</dbReference>
<gene>
    <name evidence="1" type="ORF">CHARACLAT_032145</name>
</gene>
<sequence length="70" mass="7214">MYSGSSCSNGSLLMTVDEGLNVDGPSTFSSAQTLPGQTGATPSFLHVLSRNLPNGSVRRVLATLGRSLAM</sequence>
<name>A0ABU7EEN0_9TELE</name>
<accession>A0ABU7EEN0</accession>
<dbReference type="EMBL" id="JAHUTJ010054746">
    <property type="protein sequence ID" value="MED6285728.1"/>
    <property type="molecule type" value="Genomic_DNA"/>
</dbReference>
<reference evidence="1 2" key="1">
    <citation type="submission" date="2021-06" db="EMBL/GenBank/DDBJ databases">
        <authorList>
            <person name="Palmer J.M."/>
        </authorList>
    </citation>
    <scope>NUCLEOTIDE SEQUENCE [LARGE SCALE GENOMIC DNA]</scope>
    <source>
        <strain evidence="1 2">CL_MEX2019</strain>
        <tissue evidence="1">Muscle</tissue>
    </source>
</reference>
<evidence type="ECO:0000313" key="1">
    <source>
        <dbReference type="EMBL" id="MED6285728.1"/>
    </source>
</evidence>
<proteinExistence type="predicted"/>
<organism evidence="1 2">
    <name type="scientific">Characodon lateralis</name>
    <dbReference type="NCBI Taxonomy" id="208331"/>
    <lineage>
        <taxon>Eukaryota</taxon>
        <taxon>Metazoa</taxon>
        <taxon>Chordata</taxon>
        <taxon>Craniata</taxon>
        <taxon>Vertebrata</taxon>
        <taxon>Euteleostomi</taxon>
        <taxon>Actinopterygii</taxon>
        <taxon>Neopterygii</taxon>
        <taxon>Teleostei</taxon>
        <taxon>Neoteleostei</taxon>
        <taxon>Acanthomorphata</taxon>
        <taxon>Ovalentaria</taxon>
        <taxon>Atherinomorphae</taxon>
        <taxon>Cyprinodontiformes</taxon>
        <taxon>Goodeidae</taxon>
        <taxon>Characodon</taxon>
    </lineage>
</organism>